<name>A0A8H3FFI2_9LECA</name>
<dbReference type="EMBL" id="CAJPDT010000033">
    <property type="protein sequence ID" value="CAF9923553.1"/>
    <property type="molecule type" value="Genomic_DNA"/>
</dbReference>
<gene>
    <name evidence="2" type="ORF">IMSHALPRED_005960</name>
</gene>
<evidence type="ECO:0000313" key="3">
    <source>
        <dbReference type="Proteomes" id="UP000664534"/>
    </source>
</evidence>
<dbReference type="Proteomes" id="UP000664534">
    <property type="component" value="Unassembled WGS sequence"/>
</dbReference>
<feature type="region of interest" description="Disordered" evidence="1">
    <location>
        <begin position="166"/>
        <end position="189"/>
    </location>
</feature>
<proteinExistence type="predicted"/>
<sequence length="189" mass="21435">MEGSSSMEYIMDPKVLLLQHKLALVMGPEHCPIYDTINAVHPNALEEPWLDDMSGPSYKFITIVFDNKAFTMKEAPSHEKAYVDSMQIFPIYCGENIKLYLDDSLWRDQQKGLTMDLRTLKRTEAIARRAIRSIFYWRLQGWVDLVLGGPGQIGPSPMGNMMVIKDKGRKSKKGKKKARETSGEVAHSA</sequence>
<comment type="caution">
    <text evidence="2">The sequence shown here is derived from an EMBL/GenBank/DDBJ whole genome shotgun (WGS) entry which is preliminary data.</text>
</comment>
<evidence type="ECO:0000256" key="1">
    <source>
        <dbReference type="SAM" id="MobiDB-lite"/>
    </source>
</evidence>
<dbReference type="OrthoDB" id="5379961at2759"/>
<reference evidence="2" key="1">
    <citation type="submission" date="2021-03" db="EMBL/GenBank/DDBJ databases">
        <authorList>
            <person name="Tagirdzhanova G."/>
        </authorList>
    </citation>
    <scope>NUCLEOTIDE SEQUENCE</scope>
</reference>
<feature type="compositionally biased region" description="Basic residues" evidence="1">
    <location>
        <begin position="167"/>
        <end position="178"/>
    </location>
</feature>
<accession>A0A8H3FFI2</accession>
<evidence type="ECO:0000313" key="2">
    <source>
        <dbReference type="EMBL" id="CAF9923553.1"/>
    </source>
</evidence>
<keyword evidence="3" id="KW-1185">Reference proteome</keyword>
<organism evidence="2 3">
    <name type="scientific">Imshaugia aleurites</name>
    <dbReference type="NCBI Taxonomy" id="172621"/>
    <lineage>
        <taxon>Eukaryota</taxon>
        <taxon>Fungi</taxon>
        <taxon>Dikarya</taxon>
        <taxon>Ascomycota</taxon>
        <taxon>Pezizomycotina</taxon>
        <taxon>Lecanoromycetes</taxon>
        <taxon>OSLEUM clade</taxon>
        <taxon>Lecanoromycetidae</taxon>
        <taxon>Lecanorales</taxon>
        <taxon>Lecanorineae</taxon>
        <taxon>Parmeliaceae</taxon>
        <taxon>Imshaugia</taxon>
    </lineage>
</organism>
<dbReference type="AlphaFoldDB" id="A0A8H3FFI2"/>
<protein>
    <submittedName>
        <fullName evidence="2">Uncharacterized protein</fullName>
    </submittedName>
</protein>